<protein>
    <submittedName>
        <fullName evidence="1">DUF192 domain-containing protein</fullName>
    </submittedName>
</protein>
<evidence type="ECO:0000313" key="2">
    <source>
        <dbReference type="EMBL" id="HFJ54280.1"/>
    </source>
</evidence>
<sequence>MIFTLTFILFFSLCHCGTKKQQETPEGKKETVPGRATVKISIRNQQLTAEIARTLEEKTLGLMFRHYLAPDSGMLFIFHHDETLRFWMKNCYIPLSIAFIDSAGIITDIMEMAPLDTVTRYTSSRPARYALETVAGWFASHGIRPGDTVRITDSFQIHSQW</sequence>
<organism evidence="1">
    <name type="scientific">candidate division WOR-3 bacterium</name>
    <dbReference type="NCBI Taxonomy" id="2052148"/>
    <lineage>
        <taxon>Bacteria</taxon>
        <taxon>Bacteria division WOR-3</taxon>
    </lineage>
</organism>
<proteinExistence type="predicted"/>
<dbReference type="EMBL" id="DSTU01000008">
    <property type="protein sequence ID" value="HFJ54280.1"/>
    <property type="molecule type" value="Genomic_DNA"/>
</dbReference>
<dbReference type="InterPro" id="IPR038695">
    <property type="entry name" value="Saro_0823-like_sf"/>
</dbReference>
<dbReference type="EMBL" id="DSLG01000005">
    <property type="protein sequence ID" value="HEA87325.1"/>
    <property type="molecule type" value="Genomic_DNA"/>
</dbReference>
<accession>A0A7C1SK17</accession>
<name>A0A7C1SK17_UNCW3</name>
<dbReference type="PANTHER" id="PTHR37953">
    <property type="entry name" value="UPF0127 PROTEIN MJ1496"/>
    <property type="match status" value="1"/>
</dbReference>
<dbReference type="Pfam" id="PF02643">
    <property type="entry name" value="DUF192"/>
    <property type="match status" value="1"/>
</dbReference>
<dbReference type="PANTHER" id="PTHR37953:SF1">
    <property type="entry name" value="UPF0127 PROTEIN MJ1496"/>
    <property type="match status" value="1"/>
</dbReference>
<gene>
    <name evidence="1" type="ORF">ENP94_04850</name>
    <name evidence="2" type="ORF">ENS16_06285</name>
</gene>
<dbReference type="AlphaFoldDB" id="A0A7C1SK17"/>
<reference evidence="1" key="1">
    <citation type="journal article" date="2020" name="mSystems">
        <title>Genome- and Community-Level Interaction Insights into Carbon Utilization and Element Cycling Functions of Hydrothermarchaeota in Hydrothermal Sediment.</title>
        <authorList>
            <person name="Zhou Z."/>
            <person name="Liu Y."/>
            <person name="Xu W."/>
            <person name="Pan J."/>
            <person name="Luo Z.H."/>
            <person name="Li M."/>
        </authorList>
    </citation>
    <scope>NUCLEOTIDE SEQUENCE [LARGE SCALE GENOMIC DNA]</scope>
    <source>
        <strain evidence="1">SpSt-265</strain>
        <strain evidence="2">SpSt-465</strain>
    </source>
</reference>
<comment type="caution">
    <text evidence="1">The sequence shown here is derived from an EMBL/GenBank/DDBJ whole genome shotgun (WGS) entry which is preliminary data.</text>
</comment>
<evidence type="ECO:0000313" key="1">
    <source>
        <dbReference type="EMBL" id="HEA87325.1"/>
    </source>
</evidence>
<dbReference type="InterPro" id="IPR003795">
    <property type="entry name" value="DUF192"/>
</dbReference>
<dbReference type="Gene3D" id="2.60.120.1140">
    <property type="entry name" value="Protein of unknown function DUF192"/>
    <property type="match status" value="1"/>
</dbReference>